<dbReference type="InterPro" id="IPR039565">
    <property type="entry name" value="BamD-like"/>
</dbReference>
<feature type="repeat" description="TPR" evidence="4">
    <location>
        <begin position="673"/>
        <end position="706"/>
    </location>
</feature>
<dbReference type="InterPro" id="IPR011990">
    <property type="entry name" value="TPR-like_helical_dom_sf"/>
</dbReference>
<dbReference type="Pfam" id="PF13424">
    <property type="entry name" value="TPR_12"/>
    <property type="match status" value="1"/>
</dbReference>
<dbReference type="InterPro" id="IPR013105">
    <property type="entry name" value="TPR_2"/>
</dbReference>
<keyword evidence="2" id="KW-0677">Repeat</keyword>
<organism evidence="6">
    <name type="scientific">candidate division WOR-3 bacterium</name>
    <dbReference type="NCBI Taxonomy" id="2052148"/>
    <lineage>
        <taxon>Bacteria</taxon>
        <taxon>Bacteria division WOR-3</taxon>
    </lineage>
</organism>
<dbReference type="Gene3D" id="1.25.40.10">
    <property type="entry name" value="Tetratricopeptide repeat domain"/>
    <property type="match status" value="7"/>
</dbReference>
<dbReference type="PROSITE" id="PS50005">
    <property type="entry name" value="TPR"/>
    <property type="match status" value="12"/>
</dbReference>
<feature type="repeat" description="TPR" evidence="4">
    <location>
        <begin position="155"/>
        <end position="188"/>
    </location>
</feature>
<feature type="domain" description="Outer membrane lipoprotein BamD-like" evidence="5">
    <location>
        <begin position="568"/>
        <end position="676"/>
    </location>
</feature>
<accession>A0A7C0XB60</accession>
<dbReference type="EMBL" id="DRBW01000167">
    <property type="protein sequence ID" value="HDM90382.1"/>
    <property type="molecule type" value="Genomic_DNA"/>
</dbReference>
<dbReference type="PANTHER" id="PTHR45586:SF1">
    <property type="entry name" value="LIPOPOLYSACCHARIDE ASSEMBLY PROTEIN B"/>
    <property type="match status" value="1"/>
</dbReference>
<dbReference type="InterPro" id="IPR006597">
    <property type="entry name" value="Sel1-like"/>
</dbReference>
<feature type="repeat" description="TPR" evidence="4">
    <location>
        <begin position="264"/>
        <end position="297"/>
    </location>
</feature>
<reference evidence="6" key="1">
    <citation type="journal article" date="2020" name="mSystems">
        <title>Genome- and Community-Level Interaction Insights into Carbon Utilization and Element Cycling Functions of Hydrothermarchaeota in Hydrothermal Sediment.</title>
        <authorList>
            <person name="Zhou Z."/>
            <person name="Liu Y."/>
            <person name="Xu W."/>
            <person name="Pan J."/>
            <person name="Luo Z.H."/>
            <person name="Li M."/>
        </authorList>
    </citation>
    <scope>NUCLEOTIDE SEQUENCE [LARGE SCALE GENOMIC DNA]</scope>
    <source>
        <strain evidence="6">HyVt-237</strain>
    </source>
</reference>
<dbReference type="SMART" id="SM00028">
    <property type="entry name" value="TPR"/>
    <property type="match status" value="17"/>
</dbReference>
<dbReference type="Pfam" id="PF13174">
    <property type="entry name" value="TPR_6"/>
    <property type="match status" value="4"/>
</dbReference>
<evidence type="ECO:0000256" key="2">
    <source>
        <dbReference type="ARBA" id="ARBA00022737"/>
    </source>
</evidence>
<feature type="repeat" description="TPR" evidence="4">
    <location>
        <begin position="414"/>
        <end position="447"/>
    </location>
</feature>
<dbReference type="InterPro" id="IPR019734">
    <property type="entry name" value="TPR_rpt"/>
</dbReference>
<dbReference type="Pfam" id="PF13176">
    <property type="entry name" value="TPR_7"/>
    <property type="match status" value="1"/>
</dbReference>
<feature type="repeat" description="TPR" evidence="4">
    <location>
        <begin position="451"/>
        <end position="484"/>
    </location>
</feature>
<name>A0A7C0XB60_UNCW3</name>
<sequence length="940" mass="107308">MISVVIAVSILLGVNVSPVERYNLAVEYIKGGDYRSAIKVLKKLTREMPDFAMEFEYRIGECYFNSGDPAKALEVFDKLSRKSRGTYLETEVLYMLGLSALMAGDTARARRSFEKLESLVTWGGARRARLGFALFYYKTGRYRAVLSRTEKEEEPIALYLRGRALLKLGRPREALPLFERVLRESPETSLKGLSLFSQGQAFLLNGDMDAAYDRFEAYLRDYGGELRPYAQFLAGFCLLRDKRYSDALSLFRASSESGDEALAAGSYYYMGECELELGNSEEALKYFGKVVDDYGRSGFYPISLIRSAEALAEKGNVEEAMKVASRLSGEESNYGMEGMGGYLTGSLYYSSGEFEEAASYYEKVLGSSRDGELLGLSFAMLLNSLDRAGEYDRAIAVGAGFLAEHEKIESSYFPRALYYLAEAYYYHGDYPEAEKLYHRVLLDYPGDEIASFAEIGYGFTLAHVGRYEEAEKSFKHVLELYPDDSIRTPLARFGLGVVYFNLRDYEKALSFFESLHRDYPERADLASKSLYYAGLSYYQLGYYLQAIESWEKLLEEYPESEKVPLAALKAGDTYYKAGKYDKAIALFRWLTQHYPDDETSRTAQLLMAQAYYNMKDYDRAIEEFSKFLQLYPGDKRRDSAREGLAMCLFMKGESDTSALRTLAENFKDLEIAAEAQFKLARNLMEDEKYREAAREFEKVVTRFPDSDLASKAQLLYSECYALLGEWDRSEKGYRKFLEYFPGSEDEPLALFNLGVAQYNLNKLEEAARTFEKLQERFPGSKYAEKSRKYLSLVYKRLGKREKAVEVLGSSSDGSFEMKAEAARMLIEGGDYDKAIEMLLINPPRGKKEKLKYYYLLGRAYREKGDVSRAKEYYSRARRYKSEDPDWLRAMADLGAIYEKEGAYSDALSVYREMLDMVSDEGVRRALEDKIAYLESIQGGK</sequence>
<dbReference type="AlphaFoldDB" id="A0A7C0XB60"/>
<feature type="repeat" description="TPR" evidence="4">
    <location>
        <begin position="601"/>
        <end position="634"/>
    </location>
</feature>
<dbReference type="Proteomes" id="UP000885931">
    <property type="component" value="Unassembled WGS sequence"/>
</dbReference>
<dbReference type="InterPro" id="IPR051012">
    <property type="entry name" value="CellSynth/LPSAsmb/PSIAsmb"/>
</dbReference>
<dbReference type="SMART" id="SM00671">
    <property type="entry name" value="SEL1"/>
    <property type="match status" value="4"/>
</dbReference>
<feature type="repeat" description="TPR" evidence="4">
    <location>
        <begin position="887"/>
        <end position="920"/>
    </location>
</feature>
<evidence type="ECO:0000256" key="3">
    <source>
        <dbReference type="ARBA" id="ARBA00022803"/>
    </source>
</evidence>
<dbReference type="Pfam" id="PF13432">
    <property type="entry name" value="TPR_16"/>
    <property type="match status" value="4"/>
</dbReference>
<keyword evidence="1" id="KW-0732">Signal</keyword>
<dbReference type="PANTHER" id="PTHR45586">
    <property type="entry name" value="TPR REPEAT-CONTAINING PROTEIN PA4667"/>
    <property type="match status" value="1"/>
</dbReference>
<dbReference type="SUPFAM" id="SSF48452">
    <property type="entry name" value="TPR-like"/>
    <property type="match status" value="4"/>
</dbReference>
<dbReference type="Pfam" id="PF07719">
    <property type="entry name" value="TPR_2"/>
    <property type="match status" value="1"/>
</dbReference>
<feature type="repeat" description="TPR" evidence="4">
    <location>
        <begin position="564"/>
        <end position="597"/>
    </location>
</feature>
<feature type="repeat" description="TPR" evidence="4">
    <location>
        <begin position="527"/>
        <end position="560"/>
    </location>
</feature>
<feature type="repeat" description="TPR" evidence="4">
    <location>
        <begin position="489"/>
        <end position="522"/>
    </location>
</feature>
<keyword evidence="3 4" id="KW-0802">TPR repeat</keyword>
<protein>
    <submittedName>
        <fullName evidence="6">Tetratricopeptide repeat protein</fullName>
    </submittedName>
</protein>
<evidence type="ECO:0000256" key="1">
    <source>
        <dbReference type="ARBA" id="ARBA00022729"/>
    </source>
</evidence>
<evidence type="ECO:0000313" key="6">
    <source>
        <dbReference type="EMBL" id="HDM90382.1"/>
    </source>
</evidence>
<evidence type="ECO:0000256" key="4">
    <source>
        <dbReference type="PROSITE-ProRule" id="PRU00339"/>
    </source>
</evidence>
<feature type="repeat" description="TPR" evidence="4">
    <location>
        <begin position="850"/>
        <end position="883"/>
    </location>
</feature>
<dbReference type="Pfam" id="PF13525">
    <property type="entry name" value="YfiO"/>
    <property type="match status" value="1"/>
</dbReference>
<proteinExistence type="predicted"/>
<feature type="repeat" description="TPR" evidence="4">
    <location>
        <begin position="747"/>
        <end position="780"/>
    </location>
</feature>
<gene>
    <name evidence="6" type="ORF">ENG67_04135</name>
</gene>
<evidence type="ECO:0000259" key="5">
    <source>
        <dbReference type="Pfam" id="PF13525"/>
    </source>
</evidence>
<comment type="caution">
    <text evidence="6">The sequence shown here is derived from an EMBL/GenBank/DDBJ whole genome shotgun (WGS) entry which is preliminary data.</text>
</comment>